<accession>A0ACA9KAJ5</accession>
<evidence type="ECO:0000313" key="1">
    <source>
        <dbReference type="EMBL" id="CAG8462649.1"/>
    </source>
</evidence>
<proteinExistence type="predicted"/>
<organism evidence="1 2">
    <name type="scientific">Cetraspora pellucida</name>
    <dbReference type="NCBI Taxonomy" id="1433469"/>
    <lineage>
        <taxon>Eukaryota</taxon>
        <taxon>Fungi</taxon>
        <taxon>Fungi incertae sedis</taxon>
        <taxon>Mucoromycota</taxon>
        <taxon>Glomeromycotina</taxon>
        <taxon>Glomeromycetes</taxon>
        <taxon>Diversisporales</taxon>
        <taxon>Gigasporaceae</taxon>
        <taxon>Cetraspora</taxon>
    </lineage>
</organism>
<keyword evidence="2" id="KW-1185">Reference proteome</keyword>
<name>A0ACA9KAJ5_9GLOM</name>
<comment type="caution">
    <text evidence="1">The sequence shown here is derived from an EMBL/GenBank/DDBJ whole genome shotgun (WGS) entry which is preliminary data.</text>
</comment>
<dbReference type="EMBL" id="CAJVPW010000682">
    <property type="protein sequence ID" value="CAG8462649.1"/>
    <property type="molecule type" value="Genomic_DNA"/>
</dbReference>
<dbReference type="Proteomes" id="UP000789366">
    <property type="component" value="Unassembled WGS sequence"/>
</dbReference>
<gene>
    <name evidence="1" type="ORF">SPELUC_LOCUS1331</name>
</gene>
<evidence type="ECO:0000313" key="2">
    <source>
        <dbReference type="Proteomes" id="UP000789366"/>
    </source>
</evidence>
<sequence length="92" mass="10237">MAASINLNVARWTALTFGVVYGLWHSSSLKKSAEKESAAIKYRHKEELINKAKAAYYSPKKTTTDVVTDPNDPNFDLERVIDHYAKQGAGAH</sequence>
<protein>
    <submittedName>
        <fullName evidence="1">6610_t:CDS:1</fullName>
    </submittedName>
</protein>
<reference evidence="1" key="1">
    <citation type="submission" date="2021-06" db="EMBL/GenBank/DDBJ databases">
        <authorList>
            <person name="Kallberg Y."/>
            <person name="Tangrot J."/>
            <person name="Rosling A."/>
        </authorList>
    </citation>
    <scope>NUCLEOTIDE SEQUENCE</scope>
    <source>
        <strain evidence="1">28 12/20/2015</strain>
    </source>
</reference>